<evidence type="ECO:0000313" key="1">
    <source>
        <dbReference type="EMBL" id="AJI25040.1"/>
    </source>
</evidence>
<dbReference type="Pfam" id="PF12986">
    <property type="entry name" value="DUF3870"/>
    <property type="match status" value="1"/>
</dbReference>
<accession>A0A0B6AJI8</accession>
<dbReference type="PATRIC" id="fig|592022.4.peg.399"/>
<name>A0A0B6AJI8_PRIM2</name>
<sequence>MYDQDTIYIIGDAKAPQSNPITKKFNQYFLGLVVDKTNGKIIDVECSATIELTVRFVQSIFIGRHISDLTLTDDINSRYFGSSQKALVVAFHDAQKKYQQITAALST</sequence>
<gene>
    <name evidence="1" type="ORF">BG04_2758</name>
</gene>
<dbReference type="GeneID" id="93640827"/>
<dbReference type="KEGG" id="bmeg:BG04_2758"/>
<dbReference type="EMBL" id="CP009920">
    <property type="protein sequence ID" value="AJI25040.1"/>
    <property type="molecule type" value="Genomic_DNA"/>
</dbReference>
<organism evidence="1 2">
    <name type="scientific">Priestia megaterium (strain ATCC 14581 / DSM 32 / CCUG 1817 / JCM 2506 / NBRC 15308 / NCIMB 9376 / NCTC 10342 / NRRL B-14308 / VKM B-512 / Ford 19)</name>
    <name type="common">Bacillus megaterium</name>
    <dbReference type="NCBI Taxonomy" id="1348623"/>
    <lineage>
        <taxon>Bacteria</taxon>
        <taxon>Bacillati</taxon>
        <taxon>Bacillota</taxon>
        <taxon>Bacilli</taxon>
        <taxon>Bacillales</taxon>
        <taxon>Bacillaceae</taxon>
        <taxon>Priestia</taxon>
    </lineage>
</organism>
<dbReference type="RefSeq" id="WP_013081578.1">
    <property type="nucleotide sequence ID" value="NZ_BCVB01000024.1"/>
</dbReference>
<dbReference type="Proteomes" id="UP000031829">
    <property type="component" value="Chromosome"/>
</dbReference>
<reference evidence="1 2" key="1">
    <citation type="journal article" date="2015" name="Genome Announc.">
        <title>Complete genome sequences for 35 biothreat assay-relevant bacillus species.</title>
        <authorList>
            <person name="Johnson S.L."/>
            <person name="Daligault H.E."/>
            <person name="Davenport K.W."/>
            <person name="Jaissle J."/>
            <person name="Frey K.G."/>
            <person name="Ladner J.T."/>
            <person name="Broomall S.M."/>
            <person name="Bishop-Lilly K.A."/>
            <person name="Bruce D.C."/>
            <person name="Gibbons H.S."/>
            <person name="Coyne S.R."/>
            <person name="Lo C.C."/>
            <person name="Meincke L."/>
            <person name="Munk A.C."/>
            <person name="Koroleva G.I."/>
            <person name="Rosenzweig C.N."/>
            <person name="Palacios G.F."/>
            <person name="Redden C.L."/>
            <person name="Minogue T.D."/>
            <person name="Chain P.S."/>
        </authorList>
    </citation>
    <scope>NUCLEOTIDE SEQUENCE [LARGE SCALE GENOMIC DNA]</scope>
    <source>
        <strain evidence="2">ATCC 14581 / DSM 32 / JCM 2506 / NBRC 15308 / NCIMB 9376 / NCTC 10342 / NRRL B-14308 / VKM B-512</strain>
    </source>
</reference>
<dbReference type="InterPro" id="IPR024617">
    <property type="entry name" value="DUF3870"/>
</dbReference>
<dbReference type="AlphaFoldDB" id="A0A0B6AJI8"/>
<protein>
    <submittedName>
        <fullName evidence="1">Uncharacterized protein</fullName>
    </submittedName>
</protein>
<evidence type="ECO:0000313" key="2">
    <source>
        <dbReference type="Proteomes" id="UP000031829"/>
    </source>
</evidence>
<dbReference type="HOGENOM" id="CLU_114448_1_0_9"/>
<proteinExistence type="predicted"/>